<feature type="region of interest" description="Disordered" evidence="6">
    <location>
        <begin position="243"/>
        <end position="271"/>
    </location>
</feature>
<evidence type="ECO:0000256" key="6">
    <source>
        <dbReference type="SAM" id="MobiDB-lite"/>
    </source>
</evidence>
<keyword evidence="3" id="KW-0560">Oxidoreductase</keyword>
<feature type="compositionally biased region" description="Low complexity" evidence="6">
    <location>
        <begin position="251"/>
        <end position="262"/>
    </location>
</feature>
<dbReference type="Pfam" id="PF13462">
    <property type="entry name" value="Thioredoxin_4"/>
    <property type="match status" value="1"/>
</dbReference>
<keyword evidence="2" id="KW-0732">Signal</keyword>
<reference evidence="10" key="1">
    <citation type="journal article" date="2019" name="Int. J. Syst. Evol. Microbiol.">
        <title>The Global Catalogue of Microorganisms (GCM) 10K type strain sequencing project: providing services to taxonomists for standard genome sequencing and annotation.</title>
        <authorList>
            <consortium name="The Broad Institute Genomics Platform"/>
            <consortium name="The Broad Institute Genome Sequencing Center for Infectious Disease"/>
            <person name="Wu L."/>
            <person name="Ma J."/>
        </authorList>
    </citation>
    <scope>NUCLEOTIDE SEQUENCE [LARGE SCALE GENOMIC DNA]</scope>
    <source>
        <strain evidence="10">JCM 17440</strain>
    </source>
</reference>
<keyword evidence="10" id="KW-1185">Reference proteome</keyword>
<evidence type="ECO:0000259" key="8">
    <source>
        <dbReference type="Pfam" id="PF13462"/>
    </source>
</evidence>
<gene>
    <name evidence="9" type="ORF">GCM10022254_26270</name>
</gene>
<feature type="domain" description="Thioredoxin-like fold" evidence="8">
    <location>
        <begin position="86"/>
        <end position="231"/>
    </location>
</feature>
<comment type="similarity">
    <text evidence="1">Belongs to the thioredoxin family. DsbA subfamily.</text>
</comment>
<keyword evidence="7" id="KW-1133">Transmembrane helix</keyword>
<dbReference type="SUPFAM" id="SSF52833">
    <property type="entry name" value="Thioredoxin-like"/>
    <property type="match status" value="1"/>
</dbReference>
<keyword evidence="7" id="KW-0812">Transmembrane</keyword>
<evidence type="ECO:0000256" key="2">
    <source>
        <dbReference type="ARBA" id="ARBA00022729"/>
    </source>
</evidence>
<keyword evidence="4" id="KW-1015">Disulfide bond</keyword>
<comment type="caution">
    <text evidence="9">The sequence shown here is derived from an EMBL/GenBank/DDBJ whole genome shotgun (WGS) entry which is preliminary data.</text>
</comment>
<evidence type="ECO:0000256" key="7">
    <source>
        <dbReference type="SAM" id="Phobius"/>
    </source>
</evidence>
<keyword evidence="7" id="KW-0472">Membrane</keyword>
<accession>A0ABP8C039</accession>
<dbReference type="Gene3D" id="3.40.30.10">
    <property type="entry name" value="Glutaredoxin"/>
    <property type="match status" value="1"/>
</dbReference>
<evidence type="ECO:0000256" key="1">
    <source>
        <dbReference type="ARBA" id="ARBA00005791"/>
    </source>
</evidence>
<evidence type="ECO:0000313" key="10">
    <source>
        <dbReference type="Proteomes" id="UP001501710"/>
    </source>
</evidence>
<dbReference type="InterPro" id="IPR012336">
    <property type="entry name" value="Thioredoxin-like_fold"/>
</dbReference>
<evidence type="ECO:0000256" key="3">
    <source>
        <dbReference type="ARBA" id="ARBA00023002"/>
    </source>
</evidence>
<dbReference type="EMBL" id="BAABAS010000005">
    <property type="protein sequence ID" value="GAA4230738.1"/>
    <property type="molecule type" value="Genomic_DNA"/>
</dbReference>
<evidence type="ECO:0000313" key="9">
    <source>
        <dbReference type="EMBL" id="GAA4230738.1"/>
    </source>
</evidence>
<name>A0ABP8C039_9ACTN</name>
<dbReference type="PANTHER" id="PTHR13887">
    <property type="entry name" value="GLUTATHIONE S-TRANSFERASE KAPPA"/>
    <property type="match status" value="1"/>
</dbReference>
<sequence>MSQQQWEPPTGERARIAVRQRRQRLLLVVLGGVAMAAVVIVAVVVAVSRGGGDEVVVDSYEGPLAPTAREPDGAVAMARPGVTTPVLDVYEDFQCPACRAMEARVGGTIKRLAAEGRVKVVYRPFQLFQQEPLMSNSRRAANAAACLPADRWVQYHDRLFNEQPAEGDLGFTNENLTAWAAELGVTGPDFATCVTGSQRIDQVDQASARAGRVGVDATPYLALNGAKVDHDLLGSPDGLRDAVAEAGGGRAPASGGARSSVGATGGDAATP</sequence>
<dbReference type="CDD" id="cd02972">
    <property type="entry name" value="DsbA_family"/>
    <property type="match status" value="1"/>
</dbReference>
<protein>
    <recommendedName>
        <fullName evidence="8">Thioredoxin-like fold domain-containing protein</fullName>
    </recommendedName>
</protein>
<dbReference type="RefSeq" id="WP_344895095.1">
    <property type="nucleotide sequence ID" value="NZ_BAABAS010000005.1"/>
</dbReference>
<dbReference type="PANTHER" id="PTHR13887:SF14">
    <property type="entry name" value="DISULFIDE BOND FORMATION PROTEIN D"/>
    <property type="match status" value="1"/>
</dbReference>
<evidence type="ECO:0000256" key="5">
    <source>
        <dbReference type="ARBA" id="ARBA00023284"/>
    </source>
</evidence>
<dbReference type="Proteomes" id="UP001501710">
    <property type="component" value="Unassembled WGS sequence"/>
</dbReference>
<proteinExistence type="inferred from homology"/>
<organism evidence="9 10">
    <name type="scientific">Actinomadura meridiana</name>
    <dbReference type="NCBI Taxonomy" id="559626"/>
    <lineage>
        <taxon>Bacteria</taxon>
        <taxon>Bacillati</taxon>
        <taxon>Actinomycetota</taxon>
        <taxon>Actinomycetes</taxon>
        <taxon>Streptosporangiales</taxon>
        <taxon>Thermomonosporaceae</taxon>
        <taxon>Actinomadura</taxon>
    </lineage>
</organism>
<keyword evidence="5" id="KW-0676">Redox-active center</keyword>
<dbReference type="InterPro" id="IPR036249">
    <property type="entry name" value="Thioredoxin-like_sf"/>
</dbReference>
<evidence type="ECO:0000256" key="4">
    <source>
        <dbReference type="ARBA" id="ARBA00023157"/>
    </source>
</evidence>
<feature type="transmembrane region" description="Helical" evidence="7">
    <location>
        <begin position="25"/>
        <end position="47"/>
    </location>
</feature>